<protein>
    <recommendedName>
        <fullName evidence="4">Lipoprotein</fullName>
    </recommendedName>
</protein>
<dbReference type="Proteomes" id="UP000515981">
    <property type="component" value="Chromosome"/>
</dbReference>
<feature type="chain" id="PRO_5038495649" description="Lipoprotein" evidence="1">
    <location>
        <begin position="28"/>
        <end position="339"/>
    </location>
</feature>
<reference evidence="2 3" key="1">
    <citation type="submission" date="2020-08" db="EMBL/GenBank/DDBJ databases">
        <authorList>
            <person name="Liu C."/>
            <person name="Sun Q."/>
        </authorList>
    </citation>
    <scope>NUCLEOTIDE SEQUENCE [LARGE SCALE GENOMIC DNA]</scope>
    <source>
        <strain evidence="2 3">NSJ-8</strain>
    </source>
</reference>
<dbReference type="PROSITE" id="PS51257">
    <property type="entry name" value="PROKAR_LIPOPROTEIN"/>
    <property type="match status" value="1"/>
</dbReference>
<name>A0A7G9FZ50_9FIRM</name>
<keyword evidence="1" id="KW-0732">Signal</keyword>
<evidence type="ECO:0000313" key="2">
    <source>
        <dbReference type="EMBL" id="QNM03832.1"/>
    </source>
</evidence>
<dbReference type="EMBL" id="CP060633">
    <property type="protein sequence ID" value="QNM03832.1"/>
    <property type="molecule type" value="Genomic_DNA"/>
</dbReference>
<keyword evidence="3" id="KW-1185">Reference proteome</keyword>
<evidence type="ECO:0000256" key="1">
    <source>
        <dbReference type="SAM" id="SignalP"/>
    </source>
</evidence>
<dbReference type="RefSeq" id="WP_249326995.1">
    <property type="nucleotide sequence ID" value="NZ_CP060633.1"/>
</dbReference>
<feature type="signal peptide" evidence="1">
    <location>
        <begin position="1"/>
        <end position="27"/>
    </location>
</feature>
<dbReference type="AlphaFoldDB" id="A0A7G9FZ50"/>
<dbReference type="KEGG" id="ssun:H9Q77_07120"/>
<evidence type="ECO:0000313" key="3">
    <source>
        <dbReference type="Proteomes" id="UP000515981"/>
    </source>
</evidence>
<accession>A0A7G9FZ50</accession>
<organism evidence="2 3">
    <name type="scientific">Simiaoa sunii</name>
    <dbReference type="NCBI Taxonomy" id="2763672"/>
    <lineage>
        <taxon>Bacteria</taxon>
        <taxon>Bacillati</taxon>
        <taxon>Bacillota</taxon>
        <taxon>Clostridia</taxon>
        <taxon>Lachnospirales</taxon>
        <taxon>Lachnospiraceae</taxon>
        <taxon>Simiaoa</taxon>
    </lineage>
</organism>
<gene>
    <name evidence="2" type="ORF">H9Q77_07120</name>
</gene>
<sequence>MKMCKKCWRRKRLTGVILACLFLTACGGETQEAERKSTVQENETVSTTTIEQAAEQTQETTQEAEAFVQTDTILENLKGNRDPQVILQELSELPLNIEELKAYPVYVLSDQFEECSGAELLTEFYEQSTQGNPAQLLMVNYCYNEKWILSYAEFDGSTYYLLRGNIDAGTVEEDYKEMYFHSLNIIEKKDIEPDMALIMIVFTNQEDVSDEQAEQYVKWSEEGKRPDDIEIYYFLNLRYGLMSGDDDLKILEEVERTADRMTVYRIAKDFTNTYFQEEYTGKAEIMGIKGLSGVDTDSKGDCTVEVEFRPVQEDSLSYLFMTFGYDEMGWTIRSYGLEK</sequence>
<evidence type="ECO:0008006" key="4">
    <source>
        <dbReference type="Google" id="ProtNLM"/>
    </source>
</evidence>
<proteinExistence type="predicted"/>